<keyword evidence="1" id="KW-1133">Transmembrane helix</keyword>
<dbReference type="EMBL" id="RRYP01016562">
    <property type="protein sequence ID" value="TNV74903.1"/>
    <property type="molecule type" value="Genomic_DNA"/>
</dbReference>
<name>A0A8J8NH04_HALGN</name>
<dbReference type="Proteomes" id="UP000785679">
    <property type="component" value="Unassembled WGS sequence"/>
</dbReference>
<organism evidence="2 3">
    <name type="scientific">Halteria grandinella</name>
    <dbReference type="NCBI Taxonomy" id="5974"/>
    <lineage>
        <taxon>Eukaryota</taxon>
        <taxon>Sar</taxon>
        <taxon>Alveolata</taxon>
        <taxon>Ciliophora</taxon>
        <taxon>Intramacronucleata</taxon>
        <taxon>Spirotrichea</taxon>
        <taxon>Stichotrichia</taxon>
        <taxon>Sporadotrichida</taxon>
        <taxon>Halteriidae</taxon>
        <taxon>Halteria</taxon>
    </lineage>
</organism>
<sequence>MIFLQILTIKIMIAIKVLYDFIYYLILFVSYSGGFFRNISCLLAFTLFQVFNLKKCNGLILLFKLSHVS</sequence>
<proteinExistence type="predicted"/>
<evidence type="ECO:0000313" key="3">
    <source>
        <dbReference type="Proteomes" id="UP000785679"/>
    </source>
</evidence>
<keyword evidence="1" id="KW-0472">Membrane</keyword>
<gene>
    <name evidence="2" type="ORF">FGO68_gene7398</name>
</gene>
<evidence type="ECO:0000313" key="2">
    <source>
        <dbReference type="EMBL" id="TNV74903.1"/>
    </source>
</evidence>
<reference evidence="2" key="1">
    <citation type="submission" date="2019-06" db="EMBL/GenBank/DDBJ databases">
        <authorList>
            <person name="Zheng W."/>
        </authorList>
    </citation>
    <scope>NUCLEOTIDE SEQUENCE</scope>
    <source>
        <strain evidence="2">QDHG01</strain>
    </source>
</reference>
<protein>
    <submittedName>
        <fullName evidence="2">Uncharacterized protein</fullName>
    </submittedName>
</protein>
<comment type="caution">
    <text evidence="2">The sequence shown here is derived from an EMBL/GenBank/DDBJ whole genome shotgun (WGS) entry which is preliminary data.</text>
</comment>
<accession>A0A8J8NH04</accession>
<keyword evidence="3" id="KW-1185">Reference proteome</keyword>
<evidence type="ECO:0000256" key="1">
    <source>
        <dbReference type="SAM" id="Phobius"/>
    </source>
</evidence>
<feature type="transmembrane region" description="Helical" evidence="1">
    <location>
        <begin position="7"/>
        <end position="29"/>
    </location>
</feature>
<keyword evidence="1" id="KW-0812">Transmembrane</keyword>
<dbReference type="AlphaFoldDB" id="A0A8J8NH04"/>